<dbReference type="InterPro" id="IPR003594">
    <property type="entry name" value="HATPase_dom"/>
</dbReference>
<accession>A0A1H2LAU7</accession>
<comment type="catalytic activity">
    <reaction evidence="1">
        <text>ATP + protein L-histidine = ADP + protein N-phospho-L-histidine.</text>
        <dbReference type="EC" id="2.7.13.3"/>
    </reaction>
</comment>
<feature type="domain" description="Histidine kinase/HSP90-like ATPase" evidence="11">
    <location>
        <begin position="298"/>
        <end position="384"/>
    </location>
</feature>
<dbReference type="PANTHER" id="PTHR24421">
    <property type="entry name" value="NITRATE/NITRITE SENSOR PROTEIN NARX-RELATED"/>
    <property type="match status" value="1"/>
</dbReference>
<proteinExistence type="predicted"/>
<keyword evidence="10" id="KW-1133">Transmembrane helix</keyword>
<dbReference type="SUPFAM" id="SSF55874">
    <property type="entry name" value="ATPase domain of HSP90 chaperone/DNA topoisomerase II/histidine kinase"/>
    <property type="match status" value="1"/>
</dbReference>
<keyword evidence="7" id="KW-0067">ATP-binding</keyword>
<protein>
    <recommendedName>
        <fullName evidence="2">histidine kinase</fullName>
        <ecNumber evidence="2">2.7.13.3</ecNumber>
    </recommendedName>
</protein>
<dbReference type="Gene3D" id="1.20.5.1930">
    <property type="match status" value="1"/>
</dbReference>
<dbReference type="GO" id="GO:0046983">
    <property type="term" value="F:protein dimerization activity"/>
    <property type="evidence" value="ECO:0007669"/>
    <property type="project" value="InterPro"/>
</dbReference>
<feature type="transmembrane region" description="Helical" evidence="10">
    <location>
        <begin position="128"/>
        <end position="149"/>
    </location>
</feature>
<dbReference type="Gene3D" id="3.30.565.10">
    <property type="entry name" value="Histidine kinase-like ATPase, C-terminal domain"/>
    <property type="match status" value="1"/>
</dbReference>
<keyword evidence="14" id="KW-1185">Reference proteome</keyword>
<evidence type="ECO:0000256" key="1">
    <source>
        <dbReference type="ARBA" id="ARBA00000085"/>
    </source>
</evidence>
<dbReference type="EMBL" id="LT629791">
    <property type="protein sequence ID" value="SDU77942.1"/>
    <property type="molecule type" value="Genomic_DNA"/>
</dbReference>
<dbReference type="STRING" id="419479.SAMN04488563_5669"/>
<reference evidence="14" key="1">
    <citation type="submission" date="2016-10" db="EMBL/GenBank/DDBJ databases">
        <authorList>
            <person name="Varghese N."/>
            <person name="Submissions S."/>
        </authorList>
    </citation>
    <scope>NUCLEOTIDE SEQUENCE [LARGE SCALE GENOMIC DNA]</scope>
    <source>
        <strain evidence="14">DSM 45079</strain>
    </source>
</reference>
<evidence type="ECO:0000259" key="12">
    <source>
        <dbReference type="Pfam" id="PF07730"/>
    </source>
</evidence>
<dbReference type="InterPro" id="IPR050482">
    <property type="entry name" value="Sensor_HK_TwoCompSys"/>
</dbReference>
<evidence type="ECO:0000256" key="6">
    <source>
        <dbReference type="ARBA" id="ARBA00022777"/>
    </source>
</evidence>
<evidence type="ECO:0000256" key="5">
    <source>
        <dbReference type="ARBA" id="ARBA00022741"/>
    </source>
</evidence>
<sequence>MTLLPAGAVRDRVVDVAGFVVCAALMCADVVRTPDADLTVAAVAAIVAASLPVLLRRRAPAIALVLAMALIFAVLSFAHVYVAVAGPAAICAYTLTAVRGRRAAIAAAATALPLVVVILRIYSPHAYFSWDTAMNLGYVVIPLALGVAAHDRRAYTAALVDRAESAERTREEEALRRVGEERLRIARDVHDVVAHAMVAINVQAGVGAHLLDRDPEQARSTLREIKRVSGASLDDLRSILGLLREEGADAVTAPVGPTQGIAGIEDLREGLGSAGVDLDVDLDPAIGALPAAIDATGYRIVQEALTNVLRHVGPTTARVKVAHHDDTIVIEVENDRGRGPAPNGHAGSGSGLRGMRERAVAVGGSFEAGPRDGGGWRVAASLPVGAP</sequence>
<dbReference type="Proteomes" id="UP000182977">
    <property type="component" value="Chromosome I"/>
</dbReference>
<evidence type="ECO:0000256" key="3">
    <source>
        <dbReference type="ARBA" id="ARBA00022553"/>
    </source>
</evidence>
<dbReference type="CDD" id="cd16917">
    <property type="entry name" value="HATPase_UhpB-NarQ-NarX-like"/>
    <property type="match status" value="1"/>
</dbReference>
<evidence type="ECO:0000256" key="4">
    <source>
        <dbReference type="ARBA" id="ARBA00022679"/>
    </source>
</evidence>
<keyword evidence="4" id="KW-0808">Transferase</keyword>
<evidence type="ECO:0000256" key="2">
    <source>
        <dbReference type="ARBA" id="ARBA00012438"/>
    </source>
</evidence>
<evidence type="ECO:0000313" key="14">
    <source>
        <dbReference type="Proteomes" id="UP000182977"/>
    </source>
</evidence>
<dbReference type="InterPro" id="IPR011712">
    <property type="entry name" value="Sig_transdc_His_kin_sub3_dim/P"/>
</dbReference>
<feature type="region of interest" description="Disordered" evidence="9">
    <location>
        <begin position="334"/>
        <end position="353"/>
    </location>
</feature>
<feature type="region of interest" description="Disordered" evidence="9">
    <location>
        <begin position="365"/>
        <end position="387"/>
    </location>
</feature>
<keyword evidence="5" id="KW-0547">Nucleotide-binding</keyword>
<organism evidence="13 14">
    <name type="scientific">Jiangella alkaliphila</name>
    <dbReference type="NCBI Taxonomy" id="419479"/>
    <lineage>
        <taxon>Bacteria</taxon>
        <taxon>Bacillati</taxon>
        <taxon>Actinomycetota</taxon>
        <taxon>Actinomycetes</taxon>
        <taxon>Jiangellales</taxon>
        <taxon>Jiangellaceae</taxon>
        <taxon>Jiangella</taxon>
    </lineage>
</organism>
<evidence type="ECO:0000259" key="11">
    <source>
        <dbReference type="Pfam" id="PF02518"/>
    </source>
</evidence>
<evidence type="ECO:0000313" key="13">
    <source>
        <dbReference type="EMBL" id="SDU77942.1"/>
    </source>
</evidence>
<dbReference type="Pfam" id="PF02518">
    <property type="entry name" value="HATPase_c"/>
    <property type="match status" value="1"/>
</dbReference>
<dbReference type="GO" id="GO:0005524">
    <property type="term" value="F:ATP binding"/>
    <property type="evidence" value="ECO:0007669"/>
    <property type="project" value="UniProtKB-KW"/>
</dbReference>
<name>A0A1H2LAU7_9ACTN</name>
<evidence type="ECO:0000256" key="10">
    <source>
        <dbReference type="SAM" id="Phobius"/>
    </source>
</evidence>
<dbReference type="GO" id="GO:0000155">
    <property type="term" value="F:phosphorelay sensor kinase activity"/>
    <property type="evidence" value="ECO:0007669"/>
    <property type="project" value="InterPro"/>
</dbReference>
<dbReference type="AlphaFoldDB" id="A0A1H2LAU7"/>
<dbReference type="EC" id="2.7.13.3" evidence="2"/>
<keyword evidence="6 13" id="KW-0418">Kinase</keyword>
<keyword evidence="10" id="KW-0812">Transmembrane</keyword>
<evidence type="ECO:0000256" key="7">
    <source>
        <dbReference type="ARBA" id="ARBA00022840"/>
    </source>
</evidence>
<gene>
    <name evidence="13" type="ORF">SAMN04488563_5669</name>
</gene>
<evidence type="ECO:0000256" key="9">
    <source>
        <dbReference type="SAM" id="MobiDB-lite"/>
    </source>
</evidence>
<evidence type="ECO:0000256" key="8">
    <source>
        <dbReference type="ARBA" id="ARBA00023012"/>
    </source>
</evidence>
<keyword evidence="3" id="KW-0597">Phosphoprotein</keyword>
<feature type="domain" description="Signal transduction histidine kinase subgroup 3 dimerisation and phosphoacceptor" evidence="12">
    <location>
        <begin position="181"/>
        <end position="246"/>
    </location>
</feature>
<dbReference type="InterPro" id="IPR036890">
    <property type="entry name" value="HATPase_C_sf"/>
</dbReference>
<dbReference type="GO" id="GO:0016020">
    <property type="term" value="C:membrane"/>
    <property type="evidence" value="ECO:0007669"/>
    <property type="project" value="InterPro"/>
</dbReference>
<feature type="transmembrane region" description="Helical" evidence="10">
    <location>
        <begin position="103"/>
        <end position="122"/>
    </location>
</feature>
<dbReference type="PANTHER" id="PTHR24421:SF10">
    <property type="entry name" value="NITRATE_NITRITE SENSOR PROTEIN NARQ"/>
    <property type="match status" value="1"/>
</dbReference>
<keyword evidence="10" id="KW-0472">Membrane</keyword>
<keyword evidence="8" id="KW-0902">Two-component regulatory system</keyword>
<feature type="transmembrane region" description="Helical" evidence="10">
    <location>
        <begin position="61"/>
        <end position="91"/>
    </location>
</feature>
<dbReference type="Pfam" id="PF07730">
    <property type="entry name" value="HisKA_3"/>
    <property type="match status" value="1"/>
</dbReference>